<sequence>MERRDFLKNSSLASSLFMIPSFVKAFENTANTALGYRKLVIIQLSGGNDGLNTIVPYRNDIYYNKRPKLAITKSEVLNVDGDLGMHPSLEGLKRLYDKGFVSIINNVGYPNPNRSHFRATDIWQTASDSDKYIQSGWIGRYLDNYGDDPYKAIEVDSHLSLALKGVNKNGIATDNARMLFNTSREPYFNKLETHNNEEHLNEHNLGYLYKTMIDARSSAKYIYQTSKTHKSKEAYPDNPFAKQLKTTAEFINSGLKTKVYYTSLGGFDTHANQKVQQQRLLKVYADSIEAFVKDLEKNDTFKDTLILTFSEFGRRVQQNAGNGTDHGTASNVYIIGKNLNKAGFYNNTPDLKNLDANGDLKFEVDFRRIYATVLNKWLEVNDKTILNSYSFDKLNFI</sequence>
<evidence type="ECO:0000313" key="2">
    <source>
        <dbReference type="Proteomes" id="UP001252186"/>
    </source>
</evidence>
<evidence type="ECO:0000313" key="1">
    <source>
        <dbReference type="EMBL" id="MDT0552524.1"/>
    </source>
</evidence>
<protein>
    <submittedName>
        <fullName evidence="1">DUF1501 domain-containing protein</fullName>
    </submittedName>
</protein>
<accession>A0ABU2Y4E1</accession>
<reference evidence="1 2" key="1">
    <citation type="submission" date="2023-09" db="EMBL/GenBank/DDBJ databases">
        <authorList>
            <person name="Rey-Velasco X."/>
        </authorList>
    </citation>
    <scope>NUCLEOTIDE SEQUENCE [LARGE SCALE GENOMIC DNA]</scope>
    <source>
        <strain evidence="1 2">P050</strain>
    </source>
</reference>
<dbReference type="PANTHER" id="PTHR43737">
    <property type="entry name" value="BLL7424 PROTEIN"/>
    <property type="match status" value="1"/>
</dbReference>
<organism evidence="1 2">
    <name type="scientific">Urechidicola vernalis</name>
    <dbReference type="NCBI Taxonomy" id="3075600"/>
    <lineage>
        <taxon>Bacteria</taxon>
        <taxon>Pseudomonadati</taxon>
        <taxon>Bacteroidota</taxon>
        <taxon>Flavobacteriia</taxon>
        <taxon>Flavobacteriales</taxon>
        <taxon>Flavobacteriaceae</taxon>
        <taxon>Urechidicola</taxon>
    </lineage>
</organism>
<dbReference type="Proteomes" id="UP001252186">
    <property type="component" value="Unassembled WGS sequence"/>
</dbReference>
<comment type="caution">
    <text evidence="1">The sequence shown here is derived from an EMBL/GenBank/DDBJ whole genome shotgun (WGS) entry which is preliminary data.</text>
</comment>
<keyword evidence="2" id="KW-1185">Reference proteome</keyword>
<dbReference type="RefSeq" id="WP_311592396.1">
    <property type="nucleotide sequence ID" value="NZ_JAVRHV010000001.1"/>
</dbReference>
<proteinExistence type="predicted"/>
<dbReference type="PANTHER" id="PTHR43737:SF1">
    <property type="entry name" value="DUF1501 DOMAIN-CONTAINING PROTEIN"/>
    <property type="match status" value="1"/>
</dbReference>
<gene>
    <name evidence="1" type="ORF">RM519_04640</name>
</gene>
<dbReference type="Pfam" id="PF07394">
    <property type="entry name" value="DUF1501"/>
    <property type="match status" value="1"/>
</dbReference>
<dbReference type="InterPro" id="IPR010869">
    <property type="entry name" value="DUF1501"/>
</dbReference>
<name>A0ABU2Y4E1_9FLAO</name>
<dbReference type="EMBL" id="JAVRHV010000001">
    <property type="protein sequence ID" value="MDT0552524.1"/>
    <property type="molecule type" value="Genomic_DNA"/>
</dbReference>